<accession>A0A139SP17</accession>
<protein>
    <submittedName>
        <fullName evidence="2">Uncharacterized protein</fullName>
    </submittedName>
</protein>
<keyword evidence="3" id="KW-1185">Reference proteome</keyword>
<sequence length="286" mass="31680">MASQITKGGPSYQTKDDHLRFTVVRDVDKVEEDLLSHIKNEICTCGFPTVSNDKLVFDWEGIKSGIIELSDPELVALNWADARPVPTPADLALDQAVNKLNLEGIRKALAEGANPNLTNESGENRLCATIQSWQDHLSRCSASEEDLEFYGGPRPEQQIPIEEIKKILQVLIDAGADPNYFSYEEPAELALVNAVLAQEPEIVRLLLDCGADPTISPFWDDGPGMTPAAWDYAATDGFALDEQGARECYYAMVKNHSLPFGSRSAEEQARHDAELPDHLRSWRKNS</sequence>
<evidence type="ECO:0000256" key="1">
    <source>
        <dbReference type="SAM" id="MobiDB-lite"/>
    </source>
</evidence>
<reference evidence="3" key="1">
    <citation type="submission" date="2016-02" db="EMBL/GenBank/DDBJ databases">
        <authorList>
            <person name="Sanders J.G."/>
            <person name="Lin J.Y."/>
            <person name="Wertz J.T."/>
            <person name="Russell J.A."/>
            <person name="Moreau C.S."/>
            <person name="Powell S."/>
        </authorList>
    </citation>
    <scope>NUCLEOTIDE SEQUENCE [LARGE SCALE GENOMIC DNA]</scope>
    <source>
        <strain evidence="3">CAG34</strain>
    </source>
</reference>
<dbReference type="Proteomes" id="UP000070058">
    <property type="component" value="Unassembled WGS sequence"/>
</dbReference>
<dbReference type="AlphaFoldDB" id="A0A139SP17"/>
<gene>
    <name evidence="2" type="ORF">AXK11_04680</name>
</gene>
<name>A0A139SP17_9BACT</name>
<feature type="region of interest" description="Disordered" evidence="1">
    <location>
        <begin position="263"/>
        <end position="286"/>
    </location>
</feature>
<comment type="caution">
    <text evidence="2">The sequence shown here is derived from an EMBL/GenBank/DDBJ whole genome shotgun (WGS) entry which is preliminary data.</text>
</comment>
<proteinExistence type="predicted"/>
<dbReference type="InterPro" id="IPR036770">
    <property type="entry name" value="Ankyrin_rpt-contain_sf"/>
</dbReference>
<evidence type="ECO:0000313" key="2">
    <source>
        <dbReference type="EMBL" id="KXU36191.1"/>
    </source>
</evidence>
<dbReference type="SUPFAM" id="SSF48403">
    <property type="entry name" value="Ankyrin repeat"/>
    <property type="match status" value="1"/>
</dbReference>
<organism evidence="2 3">
    <name type="scientific">Cephaloticoccus primus</name>
    <dbReference type="NCBI Taxonomy" id="1548207"/>
    <lineage>
        <taxon>Bacteria</taxon>
        <taxon>Pseudomonadati</taxon>
        <taxon>Verrucomicrobiota</taxon>
        <taxon>Opitutia</taxon>
        <taxon>Opitutales</taxon>
        <taxon>Opitutaceae</taxon>
        <taxon>Cephaloticoccus</taxon>
    </lineage>
</organism>
<dbReference type="Gene3D" id="1.25.40.20">
    <property type="entry name" value="Ankyrin repeat-containing domain"/>
    <property type="match status" value="1"/>
</dbReference>
<feature type="compositionally biased region" description="Basic and acidic residues" evidence="1">
    <location>
        <begin position="264"/>
        <end position="280"/>
    </location>
</feature>
<evidence type="ECO:0000313" key="3">
    <source>
        <dbReference type="Proteomes" id="UP000070058"/>
    </source>
</evidence>
<dbReference type="EMBL" id="LSZQ01000037">
    <property type="protein sequence ID" value="KXU36191.1"/>
    <property type="molecule type" value="Genomic_DNA"/>
</dbReference>